<evidence type="ECO:0000313" key="20">
    <source>
        <dbReference type="EMBL" id="AOO01696.1"/>
    </source>
</evidence>
<dbReference type="EMBL" id="KX349230">
    <property type="protein sequence ID" value="AON98484.1"/>
    <property type="molecule type" value="Genomic_DNA"/>
</dbReference>
<dbReference type="Proteomes" id="UP000220274">
    <property type="component" value="Genome"/>
</dbReference>
<dbReference type="Proteomes" id="UP000219847">
    <property type="component" value="Segment"/>
</dbReference>
<dbReference type="EMBL" id="KX349242">
    <property type="protein sequence ID" value="AOO01054.1"/>
    <property type="molecule type" value="Genomic_DNA"/>
</dbReference>
<dbReference type="Proteomes" id="UP000220257">
    <property type="component" value="Genome"/>
</dbReference>
<evidence type="ECO:0000313" key="30">
    <source>
        <dbReference type="EMBL" id="AOO03835.1"/>
    </source>
</evidence>
<gene>
    <name evidence="2" type="ORF">Fa020709_113</name>
    <name evidence="3" type="ORF">Fa100709_113</name>
    <name evidence="4" type="ORF">Fa240709_113</name>
    <name evidence="5" type="ORF">LIS011010_114</name>
    <name evidence="6" type="ORF">LIS021013_114</name>
    <name evidence="7" type="ORF">LIS061010_115</name>
    <name evidence="8" type="ORF">LIS091010_113</name>
    <name evidence="9" type="ORF">LIS111010_113</name>
    <name evidence="10" type="ORF">LIS141013_113</name>
    <name evidence="11" type="ORF">NJ_05_1013_112</name>
    <name evidence="12" type="ORF">Np010709_113</name>
    <name evidence="13" type="ORF">Np011112_113</name>
    <name evidence="14" type="ORF">Np030709_113</name>
    <name evidence="15" type="ORF">Np031112_112</name>
    <name evidence="16" type="ORF">Np041112_113</name>
    <name evidence="17" type="ORF">Np060912_113</name>
    <name evidence="18" type="ORF">Np111112_114</name>
    <name evidence="19" type="ORF">Np120912_113</name>
    <name evidence="20" type="ORF">Np140912_113</name>
    <name evidence="21" type="ORF">Np150709_113</name>
    <name evidence="22" type="ORF">Np151112_113</name>
    <name evidence="23" type="ORF">Np191112_112</name>
    <name evidence="24" type="ORF">Np200912_113</name>
    <name evidence="25" type="ORF">Np231112_113</name>
    <name evidence="26" type="ORF">Np241112_113</name>
    <name evidence="27" type="ORF">Np311112_113</name>
    <name evidence="28" type="ORF">Np330912_113</name>
    <name evidence="29" type="ORF">Np361112_113</name>
    <name evidence="30" type="ORF">RW010709_113</name>
    <name evidence="31" type="ORF">RW020113_113</name>
    <name evidence="32" type="ORF">RW020709_113</name>
    <name evidence="33" type="ORF">RW030709_113</name>
    <name evidence="34" type="ORF">RW081112_112</name>
    <name evidence="35" type="ORF">RW120113_113</name>
    <name evidence="36" type="ORF">RW120709_113</name>
    <name evidence="37" type="ORF">RW141112_113</name>
    <name evidence="38" type="ORF">RW160905_113</name>
    <name evidence="39" type="ORF">RW170113_113</name>
    <name evidence="40" type="ORF">RW260905_112</name>
    <name evidence="41" type="ORF">RW291112_113</name>
    <name evidence="42" type="ORF">RW300905_113</name>
    <name evidence="43" type="ORF">RW340905_113</name>
    <name evidence="44" type="ORF">RW401112_113</name>
    <name evidence="45" type="ORF">Sn250709_113</name>
    <name evidence="46" type="ORF">W1010709_113</name>
    <name evidence="47" type="ORF">W1010910_114</name>
    <name evidence="48" type="ORF">W1030709_115</name>
    <name evidence="49" type="ORF">W1080709_114</name>
    <name evidence="50" type="ORF">W1090709_113</name>
    <name evidence="51" type="ORF">W1120909_114</name>
    <name evidence="52" type="ORF">W1130709_114</name>
    <name evidence="53" type="ORF">W1160709_113</name>
    <name evidence="54" type="ORF">W2020709_114</name>
    <name evidence="55" type="ORF">W2130910_113</name>
    <name evidence="56" type="ORF">W2140910_113</name>
</gene>
<dbReference type="EMBL" id="KX349247">
    <property type="protein sequence ID" value="AOO02124.1"/>
    <property type="molecule type" value="Genomic_DNA"/>
</dbReference>
<dbReference type="Proteomes" id="UP000220729">
    <property type="component" value="Segment"/>
</dbReference>
<evidence type="ECO:0000313" key="32">
    <source>
        <dbReference type="EMBL" id="AOO04263.1"/>
    </source>
</evidence>
<evidence type="ECO:0000313" key="21">
    <source>
        <dbReference type="EMBL" id="AOO01910.1"/>
    </source>
</evidence>
<dbReference type="Proteomes" id="UP000220437">
    <property type="component" value="Segment"/>
</dbReference>
<dbReference type="Proteomes" id="UP000229411">
    <property type="component" value="Segment"/>
</dbReference>
<dbReference type="EMBL" id="KX349277">
    <property type="protein sequence ID" value="AOO08546.1"/>
    <property type="molecule type" value="Genomic_DNA"/>
</dbReference>
<evidence type="ECO:0000313" key="14">
    <source>
        <dbReference type="EMBL" id="AOO00413.1"/>
    </source>
</evidence>
<dbReference type="EMBL" id="KX349226">
    <property type="protein sequence ID" value="AON97626.1"/>
    <property type="molecule type" value="Genomic_DNA"/>
</dbReference>
<dbReference type="Proteomes" id="UP000220874">
    <property type="component" value="Segment"/>
</dbReference>
<dbReference type="Proteomes" id="UP000220326">
    <property type="component" value="Segment"/>
</dbReference>
<dbReference type="Proteomes" id="UP000220036">
    <property type="component" value="Segment"/>
</dbReference>
<evidence type="ECO:0000313" key="9">
    <source>
        <dbReference type="EMBL" id="AON99128.1"/>
    </source>
</evidence>
<evidence type="ECO:0000313" key="19">
    <source>
        <dbReference type="EMBL" id="AOO01482.1"/>
    </source>
</evidence>
<dbReference type="EMBL" id="KX349250">
    <property type="protein sequence ID" value="AOO02765.1"/>
    <property type="molecule type" value="Genomic_DNA"/>
</dbReference>
<evidence type="ECO:0000313" key="54">
    <source>
        <dbReference type="EMBL" id="AOO09190.1"/>
    </source>
</evidence>
<evidence type="ECO:0000313" key="37">
    <source>
        <dbReference type="EMBL" id="AOO05546.1"/>
    </source>
</evidence>
<dbReference type="EMBL" id="KX349233">
    <property type="protein sequence ID" value="AON99128.1"/>
    <property type="molecule type" value="Genomic_DNA"/>
</dbReference>
<reference evidence="57 58" key="1">
    <citation type="journal article" date="2016" name="Environ. Microbiol.">
        <title>Genomic diversification of marine cyanophages into stable ecotypes.</title>
        <authorList>
            <person name="Marston M.F."/>
            <person name="Martiny J.B."/>
        </authorList>
    </citation>
    <scope>NUCLEOTIDE SEQUENCE [LARGE SCALE GENOMIC DNA]</scope>
    <source>
        <strain evidence="2">Fa_02_0709</strain>
        <strain evidence="3">Fa_10_0709</strain>
        <strain evidence="4">Fa_24_0709</strain>
        <strain evidence="5">LIS_01_1010</strain>
        <strain evidence="6">LIS_02_1013</strain>
        <strain evidence="7">LIS_06_1010</strain>
        <strain evidence="8">LIS_09_1010</strain>
        <strain evidence="9">LIS_11_1010</strain>
        <strain evidence="10">LIS_14_1013</strain>
        <strain evidence="11">NJ_05_1013</strain>
        <strain evidence="12">Np_01_0709</strain>
        <strain evidence="13">Np_01_1112</strain>
        <strain evidence="14">Np_03_0709</strain>
        <strain evidence="15">Np_03_1112</strain>
        <strain evidence="16">Np_04_1112</strain>
        <strain evidence="17">Np_06_0912</strain>
        <strain evidence="18">Np_11_1112</strain>
        <strain evidence="19">Np_12_0912</strain>
        <strain evidence="20">Np_14_0912</strain>
        <strain evidence="21">Np_15_0709</strain>
        <strain evidence="22">Np_15_1112</strain>
        <strain evidence="23">Np_19_1112</strain>
        <strain evidence="24">Np_20_0912</strain>
        <strain evidence="25">Np_23_1112</strain>
        <strain evidence="26">Np_24_1112</strain>
        <strain evidence="27">Np_31_1112</strain>
        <strain evidence="28">Np_33_0912</strain>
        <strain evidence="29">Np_36_1112</strain>
        <strain evidence="30">RW_01_0709</strain>
        <strain evidence="31">RW_02_0113</strain>
        <strain evidence="32">RW_02_0709</strain>
        <strain evidence="33">RW_03_0709</strain>
        <strain evidence="34">RW_08_1112</strain>
        <strain evidence="35">RW_12_0113</strain>
        <strain evidence="36">RW_12_0709</strain>
        <strain evidence="37">RW_14_1112</strain>
        <strain evidence="38">RW_16_0905</strain>
        <strain evidence="39">RW_17_0113</strain>
        <strain evidence="40">RW_26_0905</strain>
        <strain evidence="41">RW_29_1112</strain>
        <strain evidence="42">RW_30_0905</strain>
        <strain evidence="43">RW_34_0905</strain>
        <strain evidence="44">RW_40_1112</strain>
        <strain evidence="45">Sn_25_0709</strain>
        <strain evidence="46">W1_01_0709</strain>
        <strain evidence="47">W1_01_0910</strain>
        <strain evidence="48">W1_03_0709</strain>
        <strain evidence="49">W1_08_0709</strain>
        <strain evidence="50">W1_09_0709</strain>
        <strain evidence="51">W1_12_0909</strain>
        <strain evidence="52">W1_13_0709</strain>
        <strain evidence="53">W1_16_0709</strain>
        <strain evidence="54">W2_02_0709</strain>
        <strain evidence="55">W2_13_0910</strain>
        <strain evidence="56">W2_14_0910</strain>
    </source>
</reference>
<dbReference type="EMBL" id="KX349240">
    <property type="protein sequence ID" value="AOO00626.1"/>
    <property type="molecule type" value="Genomic_DNA"/>
</dbReference>
<dbReference type="Proteomes" id="UP000219792">
    <property type="component" value="Segment"/>
</dbReference>
<dbReference type="Proteomes" id="UP000220745">
    <property type="component" value="Segment"/>
</dbReference>
<dbReference type="EMBL" id="KX349274">
    <property type="protein sequence ID" value="AOO07902.1"/>
    <property type="molecule type" value="Genomic_DNA"/>
</dbReference>
<dbReference type="EMBL" id="KX349272">
    <property type="protein sequence ID" value="AOO07471.1"/>
    <property type="molecule type" value="Genomic_DNA"/>
</dbReference>
<dbReference type="EMBL" id="KX349263">
    <property type="protein sequence ID" value="AOO05546.1"/>
    <property type="molecule type" value="Genomic_DNA"/>
</dbReference>
<dbReference type="Proteomes" id="UP000220062">
    <property type="component" value="Segment"/>
</dbReference>
<dbReference type="EMBL" id="KX349273">
    <property type="protein sequence ID" value="AOO07686.1"/>
    <property type="molecule type" value="Genomic_DNA"/>
</dbReference>
<keyword evidence="1" id="KW-0175">Coiled coil</keyword>
<evidence type="ECO:0000313" key="24">
    <source>
        <dbReference type="EMBL" id="AOO02551.1"/>
    </source>
</evidence>
<dbReference type="Proteomes" id="UP000220280">
    <property type="component" value="Segment"/>
</dbReference>
<evidence type="ECO:0000313" key="11">
    <source>
        <dbReference type="EMBL" id="AON99770.1"/>
    </source>
</evidence>
<dbReference type="EMBL" id="KX349252">
    <property type="protein sequence ID" value="AOO03193.1"/>
    <property type="molecule type" value="Genomic_DNA"/>
</dbReference>
<evidence type="ECO:0000313" key="44">
    <source>
        <dbReference type="EMBL" id="AOO07043.1"/>
    </source>
</evidence>
<dbReference type="EMBL" id="KX349253">
    <property type="protein sequence ID" value="AOO03407.1"/>
    <property type="molecule type" value="Genomic_DNA"/>
</dbReference>
<dbReference type="Proteomes" id="UP000220495">
    <property type="component" value="Genome"/>
</dbReference>
<dbReference type="EMBL" id="KX349231">
    <property type="protein sequence ID" value="AON98700.1"/>
    <property type="molecule type" value="Genomic_DNA"/>
</dbReference>
<evidence type="ECO:0000313" key="28">
    <source>
        <dbReference type="EMBL" id="AOO03407.1"/>
    </source>
</evidence>
<dbReference type="Proteomes" id="UP000220960">
    <property type="component" value="Segment"/>
</dbReference>
<dbReference type="Proteomes" id="UP000220431">
    <property type="component" value="Genome"/>
</dbReference>
<dbReference type="EMBL" id="KX349227">
    <property type="protein sequence ID" value="AON97840.1"/>
    <property type="molecule type" value="Genomic_DNA"/>
</dbReference>
<dbReference type="Proteomes" id="UP000220738">
    <property type="component" value="Segment"/>
</dbReference>
<evidence type="ECO:0000256" key="1">
    <source>
        <dbReference type="SAM" id="Coils"/>
    </source>
</evidence>
<dbReference type="Proteomes" id="UP000219740">
    <property type="component" value="Genome"/>
</dbReference>
<dbReference type="Proteomes" id="UP000220822">
    <property type="component" value="Genome"/>
</dbReference>
<dbReference type="Proteomes" id="UP000220084">
    <property type="component" value="Segment"/>
</dbReference>
<dbReference type="EMBL" id="KX349270">
    <property type="protein sequence ID" value="AOO07043.1"/>
    <property type="molecule type" value="Genomic_DNA"/>
</dbReference>
<dbReference type="Proteomes" id="UP000220975">
    <property type="component" value="Segment"/>
</dbReference>
<dbReference type="Proteomes" id="UP000220455">
    <property type="component" value="Segment"/>
</dbReference>
<dbReference type="Proteomes" id="UP000219866">
    <property type="component" value="Segment"/>
</dbReference>
<evidence type="ECO:0000313" key="35">
    <source>
        <dbReference type="EMBL" id="AOO05118.1"/>
    </source>
</evidence>
<dbReference type="EMBL" id="KX349254">
    <property type="protein sequence ID" value="AOO03621.1"/>
    <property type="molecule type" value="Genomic_DNA"/>
</dbReference>
<name>A0A1D7R8B3_9CAUD</name>
<dbReference type="Proteomes" id="UP000220477">
    <property type="component" value="Segment"/>
</dbReference>
<accession>A0A1D7R8B3</accession>
<evidence type="ECO:0000313" key="57">
    <source>
        <dbReference type="Proteomes" id="UP000219740"/>
    </source>
</evidence>
<dbReference type="EMBL" id="KX349280">
    <property type="protein sequence ID" value="AOO09190.1"/>
    <property type="molecule type" value="Genomic_DNA"/>
</dbReference>
<evidence type="ECO:0000313" key="38">
    <source>
        <dbReference type="EMBL" id="AOO05760.1"/>
    </source>
</evidence>
<evidence type="ECO:0000313" key="17">
    <source>
        <dbReference type="EMBL" id="AOO01054.1"/>
    </source>
</evidence>
<evidence type="ECO:0000313" key="41">
    <source>
        <dbReference type="EMBL" id="AOO06401.1"/>
    </source>
</evidence>
<dbReference type="Proteomes" id="UP000220301">
    <property type="component" value="Segment"/>
</dbReference>
<dbReference type="Proteomes" id="UP000220878">
    <property type="component" value="Genome"/>
</dbReference>
<evidence type="ECO:0000313" key="50">
    <source>
        <dbReference type="EMBL" id="AOO08331.1"/>
    </source>
</evidence>
<dbReference type="Proteomes" id="UP000219765">
    <property type="component" value="Segment"/>
</dbReference>
<dbReference type="EMBL" id="KX349271">
    <property type="protein sequence ID" value="AOO07257.1"/>
    <property type="molecule type" value="Genomic_DNA"/>
</dbReference>
<dbReference type="Proteomes" id="UP000220231">
    <property type="component" value="Segment"/>
</dbReference>
<evidence type="ECO:0000313" key="40">
    <source>
        <dbReference type="EMBL" id="AOO06187.1"/>
    </source>
</evidence>
<proteinExistence type="predicted"/>
<evidence type="ECO:0000313" key="15">
    <source>
        <dbReference type="EMBL" id="AOO00626.1"/>
    </source>
</evidence>
<evidence type="ECO:0000313" key="18">
    <source>
        <dbReference type="EMBL" id="AOO01268.1"/>
    </source>
</evidence>
<evidence type="ECO:0000313" key="10">
    <source>
        <dbReference type="EMBL" id="AON99557.1"/>
    </source>
</evidence>
<dbReference type="EMBL" id="KX349268">
    <property type="protein sequence ID" value="AOO06615.1"/>
    <property type="molecule type" value="Genomic_DNA"/>
</dbReference>
<dbReference type="Proteomes" id="UP000220457">
    <property type="component" value="Segment"/>
</dbReference>
<dbReference type="Proteomes" id="UP000220813">
    <property type="component" value="Segment"/>
</dbReference>
<dbReference type="EMBL" id="KX349281">
    <property type="protein sequence ID" value="AOO09404.1"/>
    <property type="molecule type" value="Genomic_DNA"/>
</dbReference>
<dbReference type="Proteomes" id="UP000219893">
    <property type="component" value="Segment"/>
</dbReference>
<dbReference type="EMBL" id="KX349269">
    <property type="protein sequence ID" value="AOO06829.1"/>
    <property type="molecule type" value="Genomic_DNA"/>
</dbReference>
<evidence type="ECO:0000313" key="52">
    <source>
        <dbReference type="EMBL" id="AOO08761.1"/>
    </source>
</evidence>
<dbReference type="Proteomes" id="UP000219918">
    <property type="component" value="Segment"/>
</dbReference>
<dbReference type="EMBL" id="KX349249">
    <property type="protein sequence ID" value="AOO02551.1"/>
    <property type="molecule type" value="Genomic_DNA"/>
</dbReference>
<evidence type="ECO:0000313" key="27">
    <source>
        <dbReference type="EMBL" id="AOO03193.1"/>
    </source>
</evidence>
<feature type="coiled-coil region" evidence="1">
    <location>
        <begin position="4"/>
        <end position="31"/>
    </location>
</feature>
<evidence type="ECO:0000313" key="16">
    <source>
        <dbReference type="EMBL" id="AOO00840.1"/>
    </source>
</evidence>
<dbReference type="EMBL" id="KX349248">
    <property type="protein sequence ID" value="AOO02337.1"/>
    <property type="molecule type" value="Genomic_DNA"/>
</dbReference>
<dbReference type="EMBL" id="KX349278">
    <property type="protein sequence ID" value="AOO08761.1"/>
    <property type="molecule type" value="Genomic_DNA"/>
</dbReference>
<evidence type="ECO:0000313" key="22">
    <source>
        <dbReference type="EMBL" id="AOO02124.1"/>
    </source>
</evidence>
<evidence type="ECO:0000313" key="25">
    <source>
        <dbReference type="EMBL" id="AOO02765.1"/>
    </source>
</evidence>
<evidence type="ECO:0000313" key="5">
    <source>
        <dbReference type="EMBL" id="AON98269.1"/>
    </source>
</evidence>
<dbReference type="Proteomes" id="UP000219987">
    <property type="component" value="Segment"/>
</dbReference>
<dbReference type="EMBL" id="KX349229">
    <property type="protein sequence ID" value="AON98269.1"/>
    <property type="molecule type" value="Genomic_DNA"/>
</dbReference>
<evidence type="ECO:0000313" key="43">
    <source>
        <dbReference type="EMBL" id="AOO06829.1"/>
    </source>
</evidence>
<dbReference type="EMBL" id="KX349275">
    <property type="protein sequence ID" value="AOO08117.1"/>
    <property type="molecule type" value="Genomic_DNA"/>
</dbReference>
<dbReference type="Proteomes" id="UP000219973">
    <property type="component" value="Segment"/>
</dbReference>
<evidence type="ECO:0000313" key="8">
    <source>
        <dbReference type="EMBL" id="AON98914.1"/>
    </source>
</evidence>
<dbReference type="Proteomes" id="UP000220656">
    <property type="component" value="Segment"/>
</dbReference>
<dbReference type="EMBL" id="KX349255">
    <property type="protein sequence ID" value="AOO03835.1"/>
    <property type="molecule type" value="Genomic_DNA"/>
</dbReference>
<dbReference type="EMBL" id="KX349264">
    <property type="protein sequence ID" value="AOO05760.1"/>
    <property type="molecule type" value="Genomic_DNA"/>
</dbReference>
<dbReference type="Proteomes" id="UP000220657">
    <property type="component" value="Segment"/>
</dbReference>
<organism evidence="2 59">
    <name type="scientific">Synechococcus phage S-RIM2</name>
    <dbReference type="NCBI Taxonomy" id="687800"/>
    <lineage>
        <taxon>Viruses</taxon>
        <taxon>Duplodnaviria</taxon>
        <taxon>Heunggongvirae</taxon>
        <taxon>Uroviricota</taxon>
        <taxon>Caudoviricetes</taxon>
        <taxon>Pantevenvirales</taxon>
        <taxon>Kyanoviridae</taxon>
        <taxon>Nerrivikvirus</taxon>
        <taxon>Nerrivikvirus srim2</taxon>
    </lineage>
</organism>
<evidence type="ECO:0000313" key="23">
    <source>
        <dbReference type="EMBL" id="AOO02337.1"/>
    </source>
</evidence>
<dbReference type="Proteomes" id="UP000219978">
    <property type="component" value="Segment"/>
</dbReference>
<evidence type="ECO:0000313" key="46">
    <source>
        <dbReference type="EMBL" id="AOO07471.1"/>
    </source>
</evidence>
<dbReference type="EMBL" id="KX349267">
    <property type="protein sequence ID" value="AOO06401.1"/>
    <property type="molecule type" value="Genomic_DNA"/>
</dbReference>
<dbReference type="EMBL" id="KX349237">
    <property type="protein sequence ID" value="AON99984.1"/>
    <property type="molecule type" value="Genomic_DNA"/>
</dbReference>
<evidence type="ECO:0000313" key="31">
    <source>
        <dbReference type="EMBL" id="AOO04049.1"/>
    </source>
</evidence>
<dbReference type="EMBL" id="KX349259">
    <property type="protein sequence ID" value="AOO04690.1"/>
    <property type="molecule type" value="Genomic_DNA"/>
</dbReference>
<evidence type="ECO:0000313" key="26">
    <source>
        <dbReference type="EMBL" id="AOO02979.1"/>
    </source>
</evidence>
<evidence type="ECO:0000313" key="36">
    <source>
        <dbReference type="EMBL" id="AOO05332.1"/>
    </source>
</evidence>
<sequence>MDRITELENENRWLKEEIRRLKHQLAMENEKQWAHPNSCVHNSDPWKTWKFN</sequence>
<evidence type="ECO:0000313" key="4">
    <source>
        <dbReference type="EMBL" id="AON98054.1"/>
    </source>
</evidence>
<evidence type="ECO:0000313" key="34">
    <source>
        <dbReference type="EMBL" id="AOO04690.1"/>
    </source>
</evidence>
<evidence type="ECO:0000313" key="59">
    <source>
        <dbReference type="Proteomes" id="UP000220257"/>
    </source>
</evidence>
<dbReference type="EMBL" id="KX349243">
    <property type="protein sequence ID" value="AOO01268.1"/>
    <property type="molecule type" value="Genomic_DNA"/>
</dbReference>
<evidence type="ECO:0000313" key="29">
    <source>
        <dbReference type="EMBL" id="AOO03621.1"/>
    </source>
</evidence>
<dbReference type="Proteomes" id="UP000219867">
    <property type="component" value="Segment"/>
</dbReference>
<dbReference type="Proteomes" id="UP000220999">
    <property type="component" value="Segment"/>
</dbReference>
<evidence type="ECO:0000313" key="48">
    <source>
        <dbReference type="EMBL" id="AOO07902.1"/>
    </source>
</evidence>
<dbReference type="EMBL" id="KX349256">
    <property type="protein sequence ID" value="AOO04049.1"/>
    <property type="molecule type" value="Genomic_DNA"/>
</dbReference>
<evidence type="ECO:0000313" key="47">
    <source>
        <dbReference type="EMBL" id="AOO07686.1"/>
    </source>
</evidence>
<evidence type="ECO:0000313" key="2">
    <source>
        <dbReference type="EMBL" id="AON97626.1"/>
    </source>
</evidence>
<evidence type="ECO:0000313" key="56">
    <source>
        <dbReference type="EMBL" id="AOO09618.1"/>
    </source>
</evidence>
<dbReference type="EMBL" id="KX349244">
    <property type="protein sequence ID" value="AOO01482.1"/>
    <property type="molecule type" value="Genomic_DNA"/>
</dbReference>
<dbReference type="Proteomes" id="UP000220799">
    <property type="component" value="Segment"/>
</dbReference>
<dbReference type="EMBL" id="KX349235">
    <property type="protein sequence ID" value="AON99557.1"/>
    <property type="molecule type" value="Genomic_DNA"/>
</dbReference>
<dbReference type="EMBL" id="KX349238">
    <property type="protein sequence ID" value="AOO00199.1"/>
    <property type="molecule type" value="Genomic_DNA"/>
</dbReference>
<dbReference type="EMBL" id="KX349257">
    <property type="protein sequence ID" value="AOO04263.1"/>
    <property type="molecule type" value="Genomic_DNA"/>
</dbReference>
<dbReference type="Proteomes" id="UP000220862">
    <property type="component" value="Segment"/>
</dbReference>
<dbReference type="EMBL" id="KX349258">
    <property type="protein sequence ID" value="AOO04477.1"/>
    <property type="molecule type" value="Genomic_DNA"/>
</dbReference>
<dbReference type="Proteomes" id="UP000220787">
    <property type="component" value="Segment"/>
</dbReference>
<evidence type="ECO:0000313" key="49">
    <source>
        <dbReference type="EMBL" id="AOO08117.1"/>
    </source>
</evidence>
<evidence type="ECO:0000313" key="55">
    <source>
        <dbReference type="EMBL" id="AOO09404.1"/>
    </source>
</evidence>
<dbReference type="Proteomes" id="UP000219940">
    <property type="component" value="Segment"/>
</dbReference>
<dbReference type="Proteomes" id="UP000220968">
    <property type="component" value="Segment"/>
</dbReference>
<dbReference type="Proteomes" id="UP000220510">
    <property type="component" value="Genome"/>
</dbReference>
<dbReference type="EMBL" id="KX349232">
    <property type="protein sequence ID" value="AON98914.1"/>
    <property type="molecule type" value="Genomic_DNA"/>
</dbReference>
<dbReference type="EMBL" id="KX349251">
    <property type="protein sequence ID" value="AOO02979.1"/>
    <property type="molecule type" value="Genomic_DNA"/>
</dbReference>
<dbReference type="Proteomes" id="UP000219823">
    <property type="component" value="Segment"/>
</dbReference>
<evidence type="ECO:0000313" key="12">
    <source>
        <dbReference type="EMBL" id="AON99984.1"/>
    </source>
</evidence>
<dbReference type="EMBL" id="KX349239">
    <property type="protein sequence ID" value="AOO00413.1"/>
    <property type="molecule type" value="Genomic_DNA"/>
</dbReference>
<evidence type="ECO:0000313" key="42">
    <source>
        <dbReference type="EMBL" id="AOO06615.1"/>
    </source>
</evidence>
<dbReference type="EMBL" id="KX349245">
    <property type="protein sequence ID" value="AOO01696.1"/>
    <property type="molecule type" value="Genomic_DNA"/>
</dbReference>
<dbReference type="Proteomes" id="UP000220212">
    <property type="component" value="Segment"/>
</dbReference>
<evidence type="ECO:0000313" key="58">
    <source>
        <dbReference type="Proteomes" id="UP000219765"/>
    </source>
</evidence>
<evidence type="ECO:0000313" key="33">
    <source>
        <dbReference type="EMBL" id="AOO04477.1"/>
    </source>
</evidence>
<dbReference type="Proteomes" id="UP000220420">
    <property type="component" value="Segment"/>
</dbReference>
<dbReference type="Proteomes" id="UP000220628">
    <property type="component" value="Segment"/>
</dbReference>
<evidence type="ECO:0000313" key="53">
    <source>
        <dbReference type="EMBL" id="AOO08975.1"/>
    </source>
</evidence>
<dbReference type="Proteomes" id="UP000220587">
    <property type="component" value="Segment"/>
</dbReference>
<dbReference type="EMBL" id="KX349282">
    <property type="protein sequence ID" value="AOO09618.1"/>
    <property type="molecule type" value="Genomic_DNA"/>
</dbReference>
<evidence type="ECO:0000313" key="39">
    <source>
        <dbReference type="EMBL" id="AOO05974.1"/>
    </source>
</evidence>
<dbReference type="EMBL" id="KX349261">
    <property type="protein sequence ID" value="AOO05118.1"/>
    <property type="molecule type" value="Genomic_DNA"/>
</dbReference>
<evidence type="ECO:0000313" key="6">
    <source>
        <dbReference type="EMBL" id="AON98484.1"/>
    </source>
</evidence>
<evidence type="ECO:0000313" key="3">
    <source>
        <dbReference type="EMBL" id="AON97840.1"/>
    </source>
</evidence>
<evidence type="ECO:0000313" key="13">
    <source>
        <dbReference type="EMBL" id="AOO00199.1"/>
    </source>
</evidence>
<dbReference type="Proteomes" id="UP000220375">
    <property type="component" value="Segment"/>
</dbReference>
<dbReference type="EMBL" id="KX349236">
    <property type="protein sequence ID" value="AON99770.1"/>
    <property type="molecule type" value="Genomic_DNA"/>
</dbReference>
<dbReference type="EMBL" id="KX349279">
    <property type="protein sequence ID" value="AOO08975.1"/>
    <property type="molecule type" value="Genomic_DNA"/>
</dbReference>
<dbReference type="Proteomes" id="UP000220101">
    <property type="component" value="Segment"/>
</dbReference>
<dbReference type="EMBL" id="KX349228">
    <property type="protein sequence ID" value="AON98054.1"/>
    <property type="molecule type" value="Genomic_DNA"/>
</dbReference>
<dbReference type="Proteomes" id="UP000220171">
    <property type="component" value="Segment"/>
</dbReference>
<evidence type="ECO:0000313" key="45">
    <source>
        <dbReference type="EMBL" id="AOO07257.1"/>
    </source>
</evidence>
<dbReference type="EMBL" id="KX349276">
    <property type="protein sequence ID" value="AOO08331.1"/>
    <property type="molecule type" value="Genomic_DNA"/>
</dbReference>
<dbReference type="Proteomes" id="UP000220815">
    <property type="component" value="Genome"/>
</dbReference>
<dbReference type="EMBL" id="KX349262">
    <property type="protein sequence ID" value="AOO05332.1"/>
    <property type="molecule type" value="Genomic_DNA"/>
</dbReference>
<dbReference type="EMBL" id="KX349246">
    <property type="protein sequence ID" value="AOO01910.1"/>
    <property type="molecule type" value="Genomic_DNA"/>
</dbReference>
<dbReference type="EMBL" id="KX349265">
    <property type="protein sequence ID" value="AOO05974.1"/>
    <property type="molecule type" value="Genomic_DNA"/>
</dbReference>
<dbReference type="Proteomes" id="UP000220287">
    <property type="component" value="Segment"/>
</dbReference>
<protein>
    <submittedName>
        <fullName evidence="2">Uncharacterized protein</fullName>
    </submittedName>
</protein>
<dbReference type="EMBL" id="KX349241">
    <property type="protein sequence ID" value="AOO00840.1"/>
    <property type="molecule type" value="Genomic_DNA"/>
</dbReference>
<evidence type="ECO:0000313" key="51">
    <source>
        <dbReference type="EMBL" id="AOO08546.1"/>
    </source>
</evidence>
<evidence type="ECO:0000313" key="7">
    <source>
        <dbReference type="EMBL" id="AON98700.1"/>
    </source>
</evidence>
<dbReference type="EMBL" id="KX349266">
    <property type="protein sequence ID" value="AOO06187.1"/>
    <property type="molecule type" value="Genomic_DNA"/>
</dbReference>